<organism evidence="7 8">
    <name type="scientific">Anaerosporobacter mobilis DSM 15930</name>
    <dbReference type="NCBI Taxonomy" id="1120996"/>
    <lineage>
        <taxon>Bacteria</taxon>
        <taxon>Bacillati</taxon>
        <taxon>Bacillota</taxon>
        <taxon>Clostridia</taxon>
        <taxon>Lachnospirales</taxon>
        <taxon>Lachnospiraceae</taxon>
        <taxon>Anaerosporobacter</taxon>
    </lineage>
</organism>
<dbReference type="GO" id="GO:0003700">
    <property type="term" value="F:DNA-binding transcription factor activity"/>
    <property type="evidence" value="ECO:0007669"/>
    <property type="project" value="InterPro"/>
</dbReference>
<evidence type="ECO:0000256" key="2">
    <source>
        <dbReference type="ARBA" id="ARBA00023015"/>
    </source>
</evidence>
<keyword evidence="3" id="KW-0238">DNA-binding</keyword>
<feature type="region of interest" description="Disordered" evidence="5">
    <location>
        <begin position="1"/>
        <end position="23"/>
    </location>
</feature>
<sequence length="191" mass="21783">MAEEKVTEERVTEERVTEKRVDEKGVDEKGVDEKLEEETLLRIGEVAAFFSVSVKAIRIYEKKGIIKPAKVDTYTGYRYYTVEQVQQLNALVELKALGFSLDEIKEIVVGGITNEKLIKALTRKRMAWEDTISSAMNKIDAIDKITGRLSTSNEALRLQELTEEQRAWLLVKMVCVEDVKVQSLLSEAIWL</sequence>
<gene>
    <name evidence="7" type="ORF">SAMN02746066_02821</name>
</gene>
<dbReference type="InterPro" id="IPR000551">
    <property type="entry name" value="MerR-type_HTH_dom"/>
</dbReference>
<evidence type="ECO:0000256" key="4">
    <source>
        <dbReference type="ARBA" id="ARBA00023163"/>
    </source>
</evidence>
<evidence type="ECO:0000259" key="6">
    <source>
        <dbReference type="PROSITE" id="PS50937"/>
    </source>
</evidence>
<feature type="domain" description="HTH merR-type" evidence="6">
    <location>
        <begin position="40"/>
        <end position="110"/>
    </location>
</feature>
<accession>A0A1M7KNN5</accession>
<dbReference type="EMBL" id="FRCP01000014">
    <property type="protein sequence ID" value="SHM66587.1"/>
    <property type="molecule type" value="Genomic_DNA"/>
</dbReference>
<dbReference type="Pfam" id="PF13411">
    <property type="entry name" value="MerR_1"/>
    <property type="match status" value="1"/>
</dbReference>
<keyword evidence="8" id="KW-1185">Reference proteome</keyword>
<dbReference type="SUPFAM" id="SSF46955">
    <property type="entry name" value="Putative DNA-binding domain"/>
    <property type="match status" value="1"/>
</dbReference>
<dbReference type="GO" id="GO:0003677">
    <property type="term" value="F:DNA binding"/>
    <property type="evidence" value="ECO:0007669"/>
    <property type="project" value="UniProtKB-KW"/>
</dbReference>
<dbReference type="PROSITE" id="PS50937">
    <property type="entry name" value="HTH_MERR_2"/>
    <property type="match status" value="1"/>
</dbReference>
<dbReference type="SMART" id="SM00422">
    <property type="entry name" value="HTH_MERR"/>
    <property type="match status" value="1"/>
</dbReference>
<evidence type="ECO:0000313" key="8">
    <source>
        <dbReference type="Proteomes" id="UP000184038"/>
    </source>
</evidence>
<evidence type="ECO:0000313" key="7">
    <source>
        <dbReference type="EMBL" id="SHM66587.1"/>
    </source>
</evidence>
<protein>
    <submittedName>
        <fullName evidence="7">MerR HTH family regulatory protein</fullName>
    </submittedName>
</protein>
<keyword evidence="2" id="KW-0805">Transcription regulation</keyword>
<dbReference type="InterPro" id="IPR047057">
    <property type="entry name" value="MerR_fam"/>
</dbReference>
<dbReference type="InterPro" id="IPR009061">
    <property type="entry name" value="DNA-bd_dom_put_sf"/>
</dbReference>
<dbReference type="RefSeq" id="WP_073288785.1">
    <property type="nucleotide sequence ID" value="NZ_FRCP01000014.1"/>
</dbReference>
<evidence type="ECO:0000256" key="3">
    <source>
        <dbReference type="ARBA" id="ARBA00023125"/>
    </source>
</evidence>
<evidence type="ECO:0000256" key="1">
    <source>
        <dbReference type="ARBA" id="ARBA00022491"/>
    </source>
</evidence>
<dbReference type="PANTHER" id="PTHR30204">
    <property type="entry name" value="REDOX-CYCLING DRUG-SENSING TRANSCRIPTIONAL ACTIVATOR SOXR"/>
    <property type="match status" value="1"/>
</dbReference>
<proteinExistence type="predicted"/>
<dbReference type="OrthoDB" id="9773308at2"/>
<dbReference type="STRING" id="1120996.SAMN02746066_02821"/>
<dbReference type="AlphaFoldDB" id="A0A1M7KNN5"/>
<keyword evidence="1" id="KW-0678">Repressor</keyword>
<name>A0A1M7KNN5_9FIRM</name>
<reference evidence="7 8" key="1">
    <citation type="submission" date="2016-11" db="EMBL/GenBank/DDBJ databases">
        <authorList>
            <person name="Jaros S."/>
            <person name="Januszkiewicz K."/>
            <person name="Wedrychowicz H."/>
        </authorList>
    </citation>
    <scope>NUCLEOTIDE SEQUENCE [LARGE SCALE GENOMIC DNA]</scope>
    <source>
        <strain evidence="7 8">DSM 15930</strain>
    </source>
</reference>
<keyword evidence="4" id="KW-0804">Transcription</keyword>
<dbReference type="Gene3D" id="1.10.1660.10">
    <property type="match status" value="1"/>
</dbReference>
<dbReference type="PANTHER" id="PTHR30204:SF69">
    <property type="entry name" value="MERR-FAMILY TRANSCRIPTIONAL REGULATOR"/>
    <property type="match status" value="1"/>
</dbReference>
<dbReference type="Proteomes" id="UP000184038">
    <property type="component" value="Unassembled WGS sequence"/>
</dbReference>
<evidence type="ECO:0000256" key="5">
    <source>
        <dbReference type="SAM" id="MobiDB-lite"/>
    </source>
</evidence>